<comment type="similarity">
    <text evidence="2">Belongs to the pancreatic ribonuclease family.</text>
</comment>
<evidence type="ECO:0000256" key="2">
    <source>
        <dbReference type="ARBA" id="ARBA00005600"/>
    </source>
</evidence>
<accession>A0A671FQ43</accession>
<evidence type="ECO:0000256" key="1">
    <source>
        <dbReference type="ARBA" id="ARBA00004613"/>
    </source>
</evidence>
<dbReference type="KEGG" id="rfq:117024074"/>
<dbReference type="GO" id="GO:0006935">
    <property type="term" value="P:chemotaxis"/>
    <property type="evidence" value="ECO:0007669"/>
    <property type="project" value="TreeGrafter"/>
</dbReference>
<dbReference type="InterPro" id="IPR036816">
    <property type="entry name" value="RNaseA-like_dom_sf"/>
</dbReference>
<evidence type="ECO:0000313" key="10">
    <source>
        <dbReference type="Proteomes" id="UP000472240"/>
    </source>
</evidence>
<keyword evidence="3" id="KW-0964">Secreted</keyword>
<dbReference type="AlphaFoldDB" id="A0A671FQ43"/>
<dbReference type="OMA" id="WAQWFEI"/>
<evidence type="ECO:0000256" key="3">
    <source>
        <dbReference type="ARBA" id="ARBA00022525"/>
    </source>
</evidence>
<protein>
    <recommendedName>
        <fullName evidence="8">Ribonuclease A-domain domain-containing protein</fullName>
    </recommendedName>
</protein>
<reference evidence="9" key="5">
    <citation type="submission" date="2025-09" db="UniProtKB">
        <authorList>
            <consortium name="Ensembl"/>
        </authorList>
    </citation>
    <scope>IDENTIFICATION</scope>
</reference>
<dbReference type="PANTHER" id="PTHR11437">
    <property type="entry name" value="RIBONUCLEASE"/>
    <property type="match status" value="1"/>
</dbReference>
<dbReference type="GO" id="GO:0004540">
    <property type="term" value="F:RNA nuclease activity"/>
    <property type="evidence" value="ECO:0007669"/>
    <property type="project" value="TreeGrafter"/>
</dbReference>
<proteinExistence type="inferred from homology"/>
<dbReference type="OrthoDB" id="9534292at2759"/>
<dbReference type="GO" id="GO:0002227">
    <property type="term" value="P:innate immune response in mucosa"/>
    <property type="evidence" value="ECO:0007669"/>
    <property type="project" value="TreeGrafter"/>
</dbReference>
<dbReference type="RefSeq" id="XP_032965318.1">
    <property type="nucleotide sequence ID" value="XM_033109427.1"/>
</dbReference>
<name>A0A671FQ43_RHIFE</name>
<dbReference type="SMART" id="SM00092">
    <property type="entry name" value="RNAse_Pc"/>
    <property type="match status" value="1"/>
</dbReference>
<dbReference type="GeneID" id="117024074"/>
<organism evidence="9 10">
    <name type="scientific">Rhinolophus ferrumequinum</name>
    <name type="common">Greater horseshoe bat</name>
    <dbReference type="NCBI Taxonomy" id="59479"/>
    <lineage>
        <taxon>Eukaryota</taxon>
        <taxon>Metazoa</taxon>
        <taxon>Chordata</taxon>
        <taxon>Craniata</taxon>
        <taxon>Vertebrata</taxon>
        <taxon>Euteleostomi</taxon>
        <taxon>Mammalia</taxon>
        <taxon>Eutheria</taxon>
        <taxon>Laurasiatheria</taxon>
        <taxon>Chiroptera</taxon>
        <taxon>Yinpterochiroptera</taxon>
        <taxon>Rhinolophoidea</taxon>
        <taxon>Rhinolophidae</taxon>
        <taxon>Rhinolophinae</taxon>
        <taxon>Rhinolophus</taxon>
    </lineage>
</organism>
<sequence length="162" mass="17946">MIPTQRDSQLCLLLLLGLLGMAISFHGAPGNLTPTQWFYVQHINMTTAQCTVAMQSINRLYFSVYGTCKPTNAFLHTTYATVANLCITPNVTCPSSHYTNCHNSSIQVTVTNCNLTSPSSSYKNCIYSTSQAQKIYIIACDCRTQQDSSAFMQVPVLLDWLI</sequence>
<keyword evidence="5" id="KW-1015">Disulfide bond</keyword>
<dbReference type="FunCoup" id="A0A671FQ43">
    <property type="interactions" value="29"/>
</dbReference>
<reference evidence="9 10" key="1">
    <citation type="journal article" date="2015" name="Annu Rev Anim Biosci">
        <title>The Genome 10K Project: a way forward.</title>
        <authorList>
            <person name="Koepfli K.P."/>
            <person name="Paten B."/>
            <person name="O'Brien S.J."/>
            <person name="Koepfli K.P."/>
            <person name="Paten B."/>
            <person name="Antunes A."/>
            <person name="Belov K."/>
            <person name="Bustamante C."/>
            <person name="Castoe T.A."/>
            <person name="Clawson H."/>
            <person name="Crawford A.J."/>
            <person name="Diekhans M."/>
            <person name="Distel D."/>
            <person name="Durbin R."/>
            <person name="Earl D."/>
            <person name="Fujita M.K."/>
            <person name="Gamble T."/>
            <person name="Georges A."/>
            <person name="Gemmell N."/>
            <person name="Gilbert M.T."/>
            <person name="Graves J.M."/>
            <person name="Green R.E."/>
            <person name="Hickey G."/>
            <person name="Jarvis E.D."/>
            <person name="Johnson W."/>
            <person name="Komissarov A."/>
            <person name="Korf I."/>
            <person name="Kuhn R."/>
            <person name="Larkin D.M."/>
            <person name="Lewin H."/>
            <person name="Lopez J.V."/>
            <person name="Ma J."/>
            <person name="Marques-Bonet T."/>
            <person name="Miller W."/>
            <person name="Murphy R."/>
            <person name="Pevzner P."/>
            <person name="Shapiro B."/>
            <person name="Steiner C."/>
            <person name="Tamazian G."/>
            <person name="Venkatesh B."/>
            <person name="Wang J."/>
            <person name="Wayne R."/>
            <person name="Wiley E."/>
            <person name="Yang H."/>
            <person name="Zhang G."/>
            <person name="Haussler D."/>
            <person name="Ryder O."/>
            <person name="O'Brien S.J."/>
        </authorList>
    </citation>
    <scope>NUCLEOTIDE SEQUENCE</scope>
</reference>
<reference evidence="9 10" key="2">
    <citation type="journal article" date="2018" name="Annu Rev Anim Biosci">
        <title>Bat Biology, Genomes, and the Bat1K Project: To Generate Chromosome-Level Genomes for All Living Bat Species.</title>
        <authorList>
            <person name="Teeling E.C."/>
            <person name="Vernes S.C."/>
            <person name="Davalos L.M."/>
            <person name="Ray D.A."/>
            <person name="Gilbert M.T.P."/>
            <person name="Myers E."/>
        </authorList>
    </citation>
    <scope>NUCLEOTIDE SEQUENCE</scope>
</reference>
<evidence type="ECO:0000259" key="8">
    <source>
        <dbReference type="SMART" id="SM00092"/>
    </source>
</evidence>
<dbReference type="InterPro" id="IPR001427">
    <property type="entry name" value="RNaseA"/>
</dbReference>
<dbReference type="GO" id="GO:0005615">
    <property type="term" value="C:extracellular space"/>
    <property type="evidence" value="ECO:0007669"/>
    <property type="project" value="TreeGrafter"/>
</dbReference>
<evidence type="ECO:0000256" key="4">
    <source>
        <dbReference type="ARBA" id="ARBA00022729"/>
    </source>
</evidence>
<feature type="signal peptide" evidence="7">
    <location>
        <begin position="1"/>
        <end position="24"/>
    </location>
</feature>
<dbReference type="GeneTree" id="ENSGT00940000162253"/>
<dbReference type="Gene3D" id="3.10.130.10">
    <property type="entry name" value="Ribonuclease A-like domain"/>
    <property type="match status" value="1"/>
</dbReference>
<evidence type="ECO:0000256" key="7">
    <source>
        <dbReference type="SAM" id="SignalP"/>
    </source>
</evidence>
<dbReference type="PANTHER" id="PTHR11437:SF3">
    <property type="entry name" value="EOSINOPHIL CATIONIC PROTEIN"/>
    <property type="match status" value="1"/>
</dbReference>
<dbReference type="Ensembl" id="ENSRFET00010028063.1">
    <property type="protein sequence ID" value="ENSRFEP00010025824.1"/>
    <property type="gene ID" value="ENSRFEG00010017193.1"/>
</dbReference>
<gene>
    <name evidence="9" type="primary">LOC117024074</name>
</gene>
<dbReference type="GO" id="GO:0050830">
    <property type="term" value="P:defense response to Gram-positive bacterium"/>
    <property type="evidence" value="ECO:0007669"/>
    <property type="project" value="TreeGrafter"/>
</dbReference>
<keyword evidence="4 7" id="KW-0732">Signal</keyword>
<dbReference type="InParanoid" id="A0A671FQ43"/>
<dbReference type="Pfam" id="PF00074">
    <property type="entry name" value="RnaseA"/>
    <property type="match status" value="1"/>
</dbReference>
<reference evidence="9" key="4">
    <citation type="submission" date="2025-08" db="UniProtKB">
        <authorList>
            <consortium name="Ensembl"/>
        </authorList>
    </citation>
    <scope>IDENTIFICATION</scope>
</reference>
<dbReference type="GO" id="GO:0003676">
    <property type="term" value="F:nucleic acid binding"/>
    <property type="evidence" value="ECO:0007669"/>
    <property type="project" value="InterPro"/>
</dbReference>
<dbReference type="Proteomes" id="UP000472240">
    <property type="component" value="Chromosome 6"/>
</dbReference>
<comment type="subcellular location">
    <subcellularLocation>
        <location evidence="1">Secreted</location>
    </subcellularLocation>
</comment>
<feature type="chain" id="PRO_5025375837" description="Ribonuclease A-domain domain-containing protein" evidence="7">
    <location>
        <begin position="25"/>
        <end position="162"/>
    </location>
</feature>
<dbReference type="PRINTS" id="PR00794">
    <property type="entry name" value="RIBONUCLEASE"/>
</dbReference>
<evidence type="ECO:0000256" key="5">
    <source>
        <dbReference type="ARBA" id="ARBA00023157"/>
    </source>
</evidence>
<keyword evidence="6" id="KW-0325">Glycoprotein</keyword>
<keyword evidence="10" id="KW-1185">Reference proteome</keyword>
<evidence type="ECO:0000256" key="6">
    <source>
        <dbReference type="ARBA" id="ARBA00023180"/>
    </source>
</evidence>
<evidence type="ECO:0000313" key="9">
    <source>
        <dbReference type="Ensembl" id="ENSRFEP00010025824.1"/>
    </source>
</evidence>
<feature type="domain" description="Ribonuclease A-domain" evidence="8">
    <location>
        <begin position="31"/>
        <end position="162"/>
    </location>
</feature>
<reference evidence="10" key="3">
    <citation type="submission" date="2018-12" db="EMBL/GenBank/DDBJ databases">
        <title>G10K-VGP greater horseshoe bat female genome, primary haplotype.</title>
        <authorList>
            <person name="Teeling E."/>
            <person name="Myers G."/>
            <person name="Vernes S."/>
            <person name="Pippel M."/>
            <person name="Winkler S."/>
            <person name="Fedrigo O."/>
            <person name="Rhie A."/>
            <person name="Koren S."/>
            <person name="Phillippy A."/>
            <person name="Lewin H."/>
            <person name="Damas J."/>
            <person name="Howe K."/>
            <person name="Mountcastle J."/>
            <person name="Jarvis E.D."/>
        </authorList>
    </citation>
    <scope>NUCLEOTIDE SEQUENCE [LARGE SCALE GENOMIC DNA]</scope>
</reference>
<dbReference type="InterPro" id="IPR023412">
    <property type="entry name" value="RNaseA_domain"/>
</dbReference>
<dbReference type="SUPFAM" id="SSF54076">
    <property type="entry name" value="RNase A-like"/>
    <property type="match status" value="1"/>
</dbReference>